<dbReference type="OrthoDB" id="66144at2759"/>
<proteinExistence type="predicted"/>
<reference evidence="2" key="1">
    <citation type="journal article" date="2014" name="Proc. Natl. Acad. Sci. U.S.A.">
        <title>Extensive sampling of basidiomycete genomes demonstrates inadequacy of the white-rot/brown-rot paradigm for wood decay fungi.</title>
        <authorList>
            <person name="Riley R."/>
            <person name="Salamov A.A."/>
            <person name="Brown D.W."/>
            <person name="Nagy L.G."/>
            <person name="Floudas D."/>
            <person name="Held B.W."/>
            <person name="Levasseur A."/>
            <person name="Lombard V."/>
            <person name="Morin E."/>
            <person name="Otillar R."/>
            <person name="Lindquist E.A."/>
            <person name="Sun H."/>
            <person name="LaButti K.M."/>
            <person name="Schmutz J."/>
            <person name="Jabbour D."/>
            <person name="Luo H."/>
            <person name="Baker S.E."/>
            <person name="Pisabarro A.G."/>
            <person name="Walton J.D."/>
            <person name="Blanchette R.A."/>
            <person name="Henrissat B."/>
            <person name="Martin F."/>
            <person name="Cullen D."/>
            <person name="Hibbett D.S."/>
            <person name="Grigoriev I.V."/>
        </authorList>
    </citation>
    <scope>NUCLEOTIDE SEQUENCE [LARGE SCALE GENOMIC DNA]</scope>
    <source>
        <strain evidence="2">MUCL 33604</strain>
    </source>
</reference>
<evidence type="ECO:0000313" key="1">
    <source>
        <dbReference type="EMBL" id="KDQ62202.1"/>
    </source>
</evidence>
<dbReference type="AlphaFoldDB" id="A0A067QFB4"/>
<gene>
    <name evidence="1" type="ORF">JAAARDRAFT_30103</name>
</gene>
<accession>A0A067QFB4</accession>
<evidence type="ECO:0008006" key="3">
    <source>
        <dbReference type="Google" id="ProtNLM"/>
    </source>
</evidence>
<keyword evidence="2" id="KW-1185">Reference proteome</keyword>
<protein>
    <recommendedName>
        <fullName evidence="3">Methyltransferase type 11 domain-containing protein</fullName>
    </recommendedName>
</protein>
<dbReference type="HOGENOM" id="CLU_067896_0_0_1"/>
<evidence type="ECO:0000313" key="2">
    <source>
        <dbReference type="Proteomes" id="UP000027265"/>
    </source>
</evidence>
<dbReference type="Proteomes" id="UP000027265">
    <property type="component" value="Unassembled WGS sequence"/>
</dbReference>
<dbReference type="EMBL" id="KL197711">
    <property type="protein sequence ID" value="KDQ62202.1"/>
    <property type="molecule type" value="Genomic_DNA"/>
</dbReference>
<dbReference type="InParanoid" id="A0A067QFB4"/>
<organism evidence="1 2">
    <name type="scientific">Jaapia argillacea MUCL 33604</name>
    <dbReference type="NCBI Taxonomy" id="933084"/>
    <lineage>
        <taxon>Eukaryota</taxon>
        <taxon>Fungi</taxon>
        <taxon>Dikarya</taxon>
        <taxon>Basidiomycota</taxon>
        <taxon>Agaricomycotina</taxon>
        <taxon>Agaricomycetes</taxon>
        <taxon>Agaricomycetidae</taxon>
        <taxon>Jaapiales</taxon>
        <taxon>Jaapiaceae</taxon>
        <taxon>Jaapia</taxon>
    </lineage>
</organism>
<name>A0A067QFB4_9AGAM</name>
<sequence length="281" mass="32179">MSRGDRVQTNGNLSRSMRDNYTELGVDDYYKTVGATYRNPHFPGVRQCMFLWLNKWWQMEQSNIDPEVVTLFDMACDSGEATLCFIEWWQMGKNLFHQANDPAQQSDKDVIPRFPKRNPHLASPPALNIELVPVPRIVASDPYTVQAFSDRTSLPCSPLSFRDIAAGDLPTTISKVPGLEVKSSSPTLGDTRTFFLEMIVCSFALHLVPNPSELFALLWELSTKARWMVVLAPHKKPEIKEGWGWIKWNVDTWAECPMSESKGEFLRDRVHCRVYRSVHRS</sequence>